<dbReference type="Proteomes" id="UP001302662">
    <property type="component" value="Chromosome"/>
</dbReference>
<proteinExistence type="predicted"/>
<dbReference type="EMBL" id="CP131062">
    <property type="protein sequence ID" value="WNY27982.1"/>
    <property type="molecule type" value="Genomic_DNA"/>
</dbReference>
<dbReference type="GeneID" id="85196614"/>
<reference evidence="1 2" key="1">
    <citation type="submission" date="2023-07" db="EMBL/GenBank/DDBJ databases">
        <title>Closed genome sequence of Methanimicrococcus sp. Es2.</title>
        <authorList>
            <person name="Protasov E."/>
            <person name="Platt K."/>
            <person name="Reeh H."/>
            <person name="Poehlein A."/>
            <person name="Daniel R."/>
            <person name="Brune A."/>
        </authorList>
    </citation>
    <scope>NUCLEOTIDE SEQUENCE [LARGE SCALE GENOMIC DNA]</scope>
    <source>
        <strain evidence="1 2">Es2</strain>
    </source>
</reference>
<accession>A0AA96ZYC1</accession>
<protein>
    <submittedName>
        <fullName evidence="1">Uncharacterized protein</fullName>
    </submittedName>
</protein>
<organism evidence="1 2">
    <name type="scientific">Methanimicrococcus stummii</name>
    <dbReference type="NCBI Taxonomy" id="3028294"/>
    <lineage>
        <taxon>Archaea</taxon>
        <taxon>Methanobacteriati</taxon>
        <taxon>Methanobacteriota</taxon>
        <taxon>Stenosarchaea group</taxon>
        <taxon>Methanomicrobia</taxon>
        <taxon>Methanosarcinales</taxon>
        <taxon>Methanosarcinaceae</taxon>
        <taxon>Methanimicrococcus</taxon>
    </lineage>
</organism>
<name>A0AA96ZYC1_9EURY</name>
<dbReference type="RefSeq" id="WP_316559548.1">
    <property type="nucleotide sequence ID" value="NZ_CP131062.1"/>
</dbReference>
<sequence>MKEQKLAEIAEYQKQLIDIGNYNYYQSAIDVFFYPSERLNIRLQTDLQTLRAELLEDQKTNPPFVKITITKYSDRLTEILNYYIGEGKFLGRPYPHIGKKLIKNSTEIIQILESLKNKLTNIVLEPETIEETLKYFERVDKLLTENIRLSKAIIKDISKRMTAINIRLDRDYTKYTLKNESL</sequence>
<keyword evidence="2" id="KW-1185">Reference proteome</keyword>
<dbReference type="AlphaFoldDB" id="A0AA96ZYC1"/>
<gene>
    <name evidence="1" type="ORF">MmiEs2_01620</name>
</gene>
<dbReference type="KEGG" id="mees:MmiEs2_01620"/>
<evidence type="ECO:0000313" key="2">
    <source>
        <dbReference type="Proteomes" id="UP001302662"/>
    </source>
</evidence>
<evidence type="ECO:0000313" key="1">
    <source>
        <dbReference type="EMBL" id="WNY27982.1"/>
    </source>
</evidence>